<dbReference type="GO" id="GO:0000400">
    <property type="term" value="F:four-way junction DNA binding"/>
    <property type="evidence" value="ECO:0007669"/>
    <property type="project" value="TreeGrafter"/>
</dbReference>
<reference evidence="3" key="1">
    <citation type="submission" date="2021-08" db="EMBL/GenBank/DDBJ databases">
        <title>WGS assembly of Ceratopteris richardii.</title>
        <authorList>
            <person name="Marchant D.B."/>
            <person name="Chen G."/>
            <person name="Jenkins J."/>
            <person name="Shu S."/>
            <person name="Leebens-Mack J."/>
            <person name="Grimwood J."/>
            <person name="Schmutz J."/>
            <person name="Soltis P."/>
            <person name="Soltis D."/>
            <person name="Chen Z.-H."/>
        </authorList>
    </citation>
    <scope>NUCLEOTIDE SEQUENCE</scope>
    <source>
        <strain evidence="3">Whitten #5841</strain>
        <tissue evidence="3">Leaf</tissue>
    </source>
</reference>
<dbReference type="EMBL" id="CM035422">
    <property type="protein sequence ID" value="KAH7372652.1"/>
    <property type="molecule type" value="Genomic_DNA"/>
</dbReference>
<evidence type="ECO:0000313" key="3">
    <source>
        <dbReference type="EMBL" id="KAH7372652.1"/>
    </source>
</evidence>
<accession>A0A8T2SSC2</accession>
<dbReference type="GO" id="GO:0090656">
    <property type="term" value="P:t-circle formation"/>
    <property type="evidence" value="ECO:0007669"/>
    <property type="project" value="TreeGrafter"/>
</dbReference>
<dbReference type="PANTHER" id="PTHR46487">
    <property type="entry name" value="DNA REPAIR PROTEIN XRCC3"/>
    <property type="match status" value="1"/>
</dbReference>
<dbReference type="GO" id="GO:0005657">
    <property type="term" value="C:replication fork"/>
    <property type="evidence" value="ECO:0007669"/>
    <property type="project" value="TreeGrafter"/>
</dbReference>
<sequence length="533" mass="58973">MSRKRCAPLPSVPKLTRKCSLGCPILDSFLNGGIPCGSITELVGECGSGKTQICLQVLLSAQMPLSQGGLNASSVYIYTESYFPFKRLQQLAKGFLDAGKLSLGILPTQKKFIFPENGFEPHCLEEDSTMTGLRKNMCPYLDNDKSNSASITHGLVTGSGDINPQGNGAGILQDHELHGTLSNEKVRDCHHVYNDISSSYDQTYSNKFPPKRPKISEVDVELHEYNHPCDNIFVQSIQNVEELNVYLDQVHLLLSRSLIMPVRLIVIDSIAALFRSDFNNSLKDLTMRTEWFFKISSKLKTYAHDYDIAVLVTNQVVDDVGSESLITQNSVHGMLSGNFGSLISSGRKVMPALGIGWSHCINTRLFLSRFSPPEWQAQPEYQHIGSSKASGRSIYIADPKQVNSDDLGSGYQISVLQQLESELPDDLLLTLSPKKCPSMNTVSGKPNVPYSYLERKTANISGHGYLQHGSLEKTDDVKDFGRPPLNSLRRKLQVIFAPHLPPSSCEFMVTTNQIFGVTTSSPVQPVCNKECKY</sequence>
<keyword evidence="4" id="KW-1185">Reference proteome</keyword>
<dbReference type="Pfam" id="PF08423">
    <property type="entry name" value="Rad51"/>
    <property type="match status" value="2"/>
</dbReference>
<dbReference type="OrthoDB" id="1861185at2759"/>
<dbReference type="GO" id="GO:0045003">
    <property type="term" value="P:double-strand break repair via synthesis-dependent strand annealing"/>
    <property type="evidence" value="ECO:0007669"/>
    <property type="project" value="TreeGrafter"/>
</dbReference>
<dbReference type="InterPro" id="IPR020588">
    <property type="entry name" value="RecA_ATP-bd"/>
</dbReference>
<name>A0A8T2SSC2_CERRI</name>
<feature type="domain" description="RecA family profile 1" evidence="2">
    <location>
        <begin position="15"/>
        <end position="316"/>
    </location>
</feature>
<protein>
    <recommendedName>
        <fullName evidence="2">RecA family profile 1 domain-containing protein</fullName>
    </recommendedName>
</protein>
<dbReference type="AlphaFoldDB" id="A0A8T2SSC2"/>
<dbReference type="OMA" id="YNEEANE"/>
<keyword evidence="1" id="KW-0150">Chloroplast</keyword>
<dbReference type="GO" id="GO:0005524">
    <property type="term" value="F:ATP binding"/>
    <property type="evidence" value="ECO:0007669"/>
    <property type="project" value="InterPro"/>
</dbReference>
<dbReference type="PANTHER" id="PTHR46487:SF1">
    <property type="entry name" value="DNA REPAIR PROTEIN XRCC3"/>
    <property type="match status" value="1"/>
</dbReference>
<dbReference type="Gene3D" id="3.40.50.300">
    <property type="entry name" value="P-loop containing nucleotide triphosphate hydrolases"/>
    <property type="match status" value="2"/>
</dbReference>
<dbReference type="SUPFAM" id="SSF52540">
    <property type="entry name" value="P-loop containing nucleoside triphosphate hydrolases"/>
    <property type="match status" value="1"/>
</dbReference>
<dbReference type="GO" id="GO:0071140">
    <property type="term" value="P:resolution of mitotic recombination intermediates"/>
    <property type="evidence" value="ECO:0007669"/>
    <property type="project" value="TreeGrafter"/>
</dbReference>
<evidence type="ECO:0000259" key="2">
    <source>
        <dbReference type="PROSITE" id="PS50162"/>
    </source>
</evidence>
<dbReference type="InterPro" id="IPR013632">
    <property type="entry name" value="Rad51_C"/>
</dbReference>
<dbReference type="GO" id="GO:0033065">
    <property type="term" value="C:Rad51C-XRCC3 complex"/>
    <property type="evidence" value="ECO:0007669"/>
    <property type="project" value="TreeGrafter"/>
</dbReference>
<organism evidence="3 4">
    <name type="scientific">Ceratopteris richardii</name>
    <name type="common">Triangle waterfern</name>
    <dbReference type="NCBI Taxonomy" id="49495"/>
    <lineage>
        <taxon>Eukaryota</taxon>
        <taxon>Viridiplantae</taxon>
        <taxon>Streptophyta</taxon>
        <taxon>Embryophyta</taxon>
        <taxon>Tracheophyta</taxon>
        <taxon>Polypodiopsida</taxon>
        <taxon>Polypodiidae</taxon>
        <taxon>Polypodiales</taxon>
        <taxon>Pteridineae</taxon>
        <taxon>Pteridaceae</taxon>
        <taxon>Parkerioideae</taxon>
        <taxon>Ceratopteris</taxon>
    </lineage>
</organism>
<dbReference type="GO" id="GO:0000722">
    <property type="term" value="P:telomere maintenance via recombination"/>
    <property type="evidence" value="ECO:0007669"/>
    <property type="project" value="TreeGrafter"/>
</dbReference>
<keyword evidence="1" id="KW-0934">Plastid</keyword>
<dbReference type="PROSITE" id="PS50162">
    <property type="entry name" value="RECA_2"/>
    <property type="match status" value="1"/>
</dbReference>
<dbReference type="InterPro" id="IPR027417">
    <property type="entry name" value="P-loop_NTPase"/>
</dbReference>
<evidence type="ECO:0000313" key="4">
    <source>
        <dbReference type="Proteomes" id="UP000825935"/>
    </source>
</evidence>
<comment type="caution">
    <text evidence="3">The sequence shown here is derived from an EMBL/GenBank/DDBJ whole genome shotgun (WGS) entry which is preliminary data.</text>
</comment>
<gene>
    <name evidence="3" type="ORF">KP509_17G014900</name>
</gene>
<proteinExistence type="predicted"/>
<evidence type="ECO:0000256" key="1">
    <source>
        <dbReference type="ARBA" id="ARBA00022528"/>
    </source>
</evidence>
<dbReference type="Proteomes" id="UP000825935">
    <property type="component" value="Chromosome 17"/>
</dbReference>
<dbReference type="GO" id="GO:0140664">
    <property type="term" value="F:ATP-dependent DNA damage sensor activity"/>
    <property type="evidence" value="ECO:0007669"/>
    <property type="project" value="InterPro"/>
</dbReference>